<dbReference type="HOGENOM" id="CLU_013689_0_0_11"/>
<dbReference type="RefSeq" id="WP_006547248.1">
    <property type="nucleotide sequence ID" value="NZ_DS999545.1"/>
</dbReference>
<gene>
    <name evidence="5" type="ORF">HMPREF0044_0251</name>
</gene>
<dbReference type="Proteomes" id="UP000010301">
    <property type="component" value="Unassembled WGS sequence"/>
</dbReference>
<feature type="coiled-coil region" evidence="1">
    <location>
        <begin position="334"/>
        <end position="361"/>
    </location>
</feature>
<evidence type="ECO:0000313" key="6">
    <source>
        <dbReference type="Proteomes" id="UP000010301"/>
    </source>
</evidence>
<dbReference type="eggNOG" id="COG1512">
    <property type="taxonomic scope" value="Bacteria"/>
</dbReference>
<keyword evidence="6" id="KW-1185">Reference proteome</keyword>
<dbReference type="Gene3D" id="3.10.310.50">
    <property type="match status" value="1"/>
</dbReference>
<keyword evidence="3" id="KW-1133">Transmembrane helix</keyword>
<keyword evidence="3" id="KW-0812">Transmembrane</keyword>
<dbReference type="STRING" id="525245.HMPREF0044_0251"/>
<keyword evidence="1" id="KW-0175">Coiled coil</keyword>
<dbReference type="AlphaFoldDB" id="C0VYL1"/>
<protein>
    <recommendedName>
        <fullName evidence="7">TPM domain-containing protein</fullName>
    </recommendedName>
</protein>
<keyword evidence="3" id="KW-0472">Membrane</keyword>
<feature type="chain" id="PRO_5002902179" description="TPM domain-containing protein" evidence="4">
    <location>
        <begin position="33"/>
        <end position="684"/>
    </location>
</feature>
<feature type="signal peptide" evidence="4">
    <location>
        <begin position="1"/>
        <end position="32"/>
    </location>
</feature>
<evidence type="ECO:0000256" key="4">
    <source>
        <dbReference type="SAM" id="SignalP"/>
    </source>
</evidence>
<feature type="compositionally biased region" description="Gly residues" evidence="2">
    <location>
        <begin position="657"/>
        <end position="676"/>
    </location>
</feature>
<feature type="transmembrane region" description="Helical" evidence="3">
    <location>
        <begin position="189"/>
        <end position="207"/>
    </location>
</feature>
<evidence type="ECO:0000256" key="2">
    <source>
        <dbReference type="SAM" id="MobiDB-lite"/>
    </source>
</evidence>
<dbReference type="OrthoDB" id="3260968at2"/>
<accession>C0VYL1</accession>
<evidence type="ECO:0000256" key="1">
    <source>
        <dbReference type="SAM" id="Coils"/>
    </source>
</evidence>
<keyword evidence="4" id="KW-0732">Signal</keyword>
<evidence type="ECO:0008006" key="7">
    <source>
        <dbReference type="Google" id="ProtNLM"/>
    </source>
</evidence>
<sequence length="684" mass="72945">MTKLSKQLRNLSAAFAMFLTVFALIPASTVQAAAISTITDQVTDPESFLSQSETTKVREKLQSAQDSGVQIYFAVFPKFTDAPTKWCTNSAKNSGLPNSAILYAIAYDARNYVACHGNSAPYSDSQITAATGEAVDYLHENPLSGQAAADAAVAFTDSLLNSTSSDTNTVNSSSFYSPNSGISEVIKGLIGPLFAFIIPLALIFFFFKKNKANLPTSGLPTAKNLEEVLKETASQLMATDNSVRSATDDLAFAQAQFGQLETKEFATALAQAQQLISEAFTLHQTINQETDVVRKRQTASRVSELCQQAQNALAANVERFNKLRSDGANLPQNISNLQQQIAEAQVKNEQAKREIDSLRVIYPDEKLRSLFDNPGNVTNLLGAASAALEQANTALATGTLSAEQEARHQVTMAQRTFGQAINQINEVMYASQDLADAPARLASAIGSIAADLEDVKRLGANQAAFHGIVTNANNAIERANRALADEGDVLESLANLRITEDALDAALAPLRAVSDQLQRDRQRFALLDGEVQSLIRQADSYISSNRGAVGQDARSALATALSSQQQAQQHFNAYLQSGNPDKQRLDTCFQLLNQAKSSAQNALTIATSESQQMRYSPGSLRQTRSGEIDLTSLILGGILSGSRSSSYGHSHGSPSGWSGGGFSGGSSWGSSSGGGWSSSSSGSF</sequence>
<organism evidence="5 6">
    <name type="scientific">Gleimia coleocanis DSM 15436</name>
    <dbReference type="NCBI Taxonomy" id="525245"/>
    <lineage>
        <taxon>Bacteria</taxon>
        <taxon>Bacillati</taxon>
        <taxon>Actinomycetota</taxon>
        <taxon>Actinomycetes</taxon>
        <taxon>Actinomycetales</taxon>
        <taxon>Actinomycetaceae</taxon>
        <taxon>Gleimia</taxon>
    </lineage>
</organism>
<feature type="compositionally biased region" description="Low complexity" evidence="2">
    <location>
        <begin position="645"/>
        <end position="656"/>
    </location>
</feature>
<comment type="caution">
    <text evidence="5">The sequence shown here is derived from an EMBL/GenBank/DDBJ whole genome shotgun (WGS) entry which is preliminary data.</text>
</comment>
<name>C0VYL1_9ACTO</name>
<reference evidence="5 6" key="1">
    <citation type="submission" date="2009-01" db="EMBL/GenBank/DDBJ databases">
        <authorList>
            <person name="Qin X."/>
            <person name="Bachman B."/>
            <person name="Battles P."/>
            <person name="Bell A."/>
            <person name="Bess C."/>
            <person name="Bickham C."/>
            <person name="Chaboub L."/>
            <person name="Chen D."/>
            <person name="Coyle M."/>
            <person name="Deiros D.R."/>
            <person name="Dinh H."/>
            <person name="Forbes L."/>
            <person name="Fowler G."/>
            <person name="Francisco L."/>
            <person name="Fu Q."/>
            <person name="Gubbala S."/>
            <person name="Hale W."/>
            <person name="Han Y."/>
            <person name="Hemphill L."/>
            <person name="Highlander S.K."/>
            <person name="Hirani K."/>
            <person name="Hogues M."/>
            <person name="Jackson L."/>
            <person name="Jakkamsetti A."/>
            <person name="Javaid M."/>
            <person name="Jiang H."/>
            <person name="Korchina V."/>
            <person name="Kovar C."/>
            <person name="Lara F."/>
            <person name="Lee S."/>
            <person name="Mata R."/>
            <person name="Mathew T."/>
            <person name="Moen C."/>
            <person name="Morales K."/>
            <person name="Munidasa M."/>
            <person name="Nazareth L."/>
            <person name="Ngo R."/>
            <person name="Nguyen L."/>
            <person name="Okwuonu G."/>
            <person name="Ongeri F."/>
            <person name="Patil S."/>
            <person name="Petrosino J."/>
            <person name="Pham C."/>
            <person name="Pham P."/>
            <person name="Pu L.-L."/>
            <person name="Puazo M."/>
            <person name="Raj R."/>
            <person name="Reid J."/>
            <person name="Rouhana J."/>
            <person name="Saada N."/>
            <person name="Shang Y."/>
            <person name="Simmons D."/>
            <person name="Thornton R."/>
            <person name="Warren J."/>
            <person name="Weissenberger G."/>
            <person name="Zhang J."/>
            <person name="Zhang L."/>
            <person name="Zhou C."/>
            <person name="Zhu D."/>
            <person name="Muzny D."/>
            <person name="Worley K."/>
            <person name="Gibbs R."/>
        </authorList>
    </citation>
    <scope>NUCLEOTIDE SEQUENCE [LARGE SCALE GENOMIC DNA]</scope>
    <source>
        <strain evidence="5 6">DSM 15436</strain>
    </source>
</reference>
<feature type="region of interest" description="Disordered" evidence="2">
    <location>
        <begin position="645"/>
        <end position="684"/>
    </location>
</feature>
<dbReference type="EMBL" id="ACFG01000004">
    <property type="protein sequence ID" value="EEH64514.1"/>
    <property type="molecule type" value="Genomic_DNA"/>
</dbReference>
<proteinExistence type="predicted"/>
<evidence type="ECO:0000256" key="3">
    <source>
        <dbReference type="SAM" id="Phobius"/>
    </source>
</evidence>
<evidence type="ECO:0000313" key="5">
    <source>
        <dbReference type="EMBL" id="EEH64514.1"/>
    </source>
</evidence>